<evidence type="ECO:0000256" key="7">
    <source>
        <dbReference type="SAM" id="Phobius"/>
    </source>
</evidence>
<feature type="transmembrane region" description="Helical" evidence="7">
    <location>
        <begin position="218"/>
        <end position="243"/>
    </location>
</feature>
<sequence length="244" mass="26549">MTVNRSYLNAVTPSRVLNTIIYTNVILFIISLIFSGRSIHTGFNPFNALSPATDVLVFLGASGKIPIQAYQAWESLITANWLHGSLLHIVFNMLALKTVAPLVMAEYGVFRMFSIYTLSGAAGFLLSVMGNVPLTIGASSGLCGLIGALLYFGRSSKGLRAQQVYQQTSGWIISLAVIGFLLPNINNWGHAGGLIGGIALGWILGYDDRRRENRWDRGLAVFLTGITVLLLAFPVIQGFFLVFF</sequence>
<protein>
    <submittedName>
        <fullName evidence="9">Putative peptidase S54,rhomboid family</fullName>
    </submittedName>
</protein>
<name>S0G366_9BACT</name>
<feature type="transmembrane region" description="Helical" evidence="7">
    <location>
        <begin position="16"/>
        <end position="34"/>
    </location>
</feature>
<dbReference type="InterPro" id="IPR022764">
    <property type="entry name" value="Peptidase_S54_rhomboid_dom"/>
</dbReference>
<keyword evidence="4" id="KW-0378">Hydrolase</keyword>
<dbReference type="PANTHER" id="PTHR43731:SF14">
    <property type="entry name" value="PRESENILIN-ASSOCIATED RHOMBOID-LIKE PROTEIN, MITOCHONDRIAL"/>
    <property type="match status" value="1"/>
</dbReference>
<keyword evidence="6 7" id="KW-0472">Membrane</keyword>
<evidence type="ECO:0000256" key="2">
    <source>
        <dbReference type="ARBA" id="ARBA00009045"/>
    </source>
</evidence>
<proteinExistence type="inferred from homology"/>
<dbReference type="Proteomes" id="UP000014216">
    <property type="component" value="Unassembled WGS sequence"/>
</dbReference>
<dbReference type="RefSeq" id="WP_006965242.1">
    <property type="nucleotide sequence ID" value="NZ_APJX01000003.1"/>
</dbReference>
<feature type="transmembrane region" description="Helical" evidence="7">
    <location>
        <begin position="79"/>
        <end position="96"/>
    </location>
</feature>
<organism evidence="9 10">
    <name type="scientific">Desulfotignum phosphitoxidans DSM 13687</name>
    <dbReference type="NCBI Taxonomy" id="1286635"/>
    <lineage>
        <taxon>Bacteria</taxon>
        <taxon>Pseudomonadati</taxon>
        <taxon>Thermodesulfobacteriota</taxon>
        <taxon>Desulfobacteria</taxon>
        <taxon>Desulfobacterales</taxon>
        <taxon>Desulfobacteraceae</taxon>
        <taxon>Desulfotignum</taxon>
    </lineage>
</organism>
<feature type="domain" description="Peptidase S54 rhomboid" evidence="8">
    <location>
        <begin position="73"/>
        <end position="205"/>
    </location>
</feature>
<evidence type="ECO:0000256" key="5">
    <source>
        <dbReference type="ARBA" id="ARBA00022989"/>
    </source>
</evidence>
<dbReference type="Gene3D" id="1.20.1540.10">
    <property type="entry name" value="Rhomboid-like"/>
    <property type="match status" value="1"/>
</dbReference>
<dbReference type="PANTHER" id="PTHR43731">
    <property type="entry name" value="RHOMBOID PROTEASE"/>
    <property type="match status" value="1"/>
</dbReference>
<dbReference type="SUPFAM" id="SSF144091">
    <property type="entry name" value="Rhomboid-like"/>
    <property type="match status" value="1"/>
</dbReference>
<dbReference type="InterPro" id="IPR035952">
    <property type="entry name" value="Rhomboid-like_sf"/>
</dbReference>
<feature type="transmembrane region" description="Helical" evidence="7">
    <location>
        <begin position="188"/>
        <end position="206"/>
    </location>
</feature>
<comment type="caution">
    <text evidence="9">The sequence shown here is derived from an EMBL/GenBank/DDBJ whole genome shotgun (WGS) entry which is preliminary data.</text>
</comment>
<dbReference type="EMBL" id="APJX01000003">
    <property type="protein sequence ID" value="EMS79914.1"/>
    <property type="molecule type" value="Genomic_DNA"/>
</dbReference>
<dbReference type="Pfam" id="PF01694">
    <property type="entry name" value="Rhomboid"/>
    <property type="match status" value="1"/>
</dbReference>
<comment type="subcellular location">
    <subcellularLocation>
        <location evidence="1">Membrane</location>
        <topology evidence="1">Multi-pass membrane protein</topology>
    </subcellularLocation>
</comment>
<feature type="transmembrane region" description="Helical" evidence="7">
    <location>
        <begin position="134"/>
        <end position="152"/>
    </location>
</feature>
<evidence type="ECO:0000259" key="8">
    <source>
        <dbReference type="Pfam" id="PF01694"/>
    </source>
</evidence>
<keyword evidence="3 7" id="KW-0812">Transmembrane</keyword>
<evidence type="ECO:0000256" key="6">
    <source>
        <dbReference type="ARBA" id="ARBA00023136"/>
    </source>
</evidence>
<keyword evidence="10" id="KW-1185">Reference proteome</keyword>
<dbReference type="InterPro" id="IPR050925">
    <property type="entry name" value="Rhomboid_protease_S54"/>
</dbReference>
<feature type="transmembrane region" description="Helical" evidence="7">
    <location>
        <begin position="108"/>
        <end position="128"/>
    </location>
</feature>
<keyword evidence="5 7" id="KW-1133">Transmembrane helix</keyword>
<feature type="transmembrane region" description="Helical" evidence="7">
    <location>
        <begin position="164"/>
        <end position="182"/>
    </location>
</feature>
<dbReference type="AlphaFoldDB" id="S0G366"/>
<evidence type="ECO:0000313" key="9">
    <source>
        <dbReference type="EMBL" id="EMS79914.1"/>
    </source>
</evidence>
<reference evidence="9 10" key="1">
    <citation type="journal article" date="2013" name="Genome Announc.">
        <title>Draft Genome Sequence of Desulfotignum phosphitoxidans DSM 13687 Strain FiPS-3.</title>
        <authorList>
            <person name="Poehlein A."/>
            <person name="Daniel R."/>
            <person name="Simeonova D.D."/>
        </authorList>
    </citation>
    <scope>NUCLEOTIDE SEQUENCE [LARGE SCALE GENOMIC DNA]</scope>
    <source>
        <strain evidence="9 10">DSM 13687</strain>
    </source>
</reference>
<evidence type="ECO:0000256" key="1">
    <source>
        <dbReference type="ARBA" id="ARBA00004141"/>
    </source>
</evidence>
<dbReference type="GO" id="GO:0016020">
    <property type="term" value="C:membrane"/>
    <property type="evidence" value="ECO:0007669"/>
    <property type="project" value="UniProtKB-SubCell"/>
</dbReference>
<evidence type="ECO:0000256" key="4">
    <source>
        <dbReference type="ARBA" id="ARBA00022801"/>
    </source>
</evidence>
<dbReference type="GO" id="GO:0004252">
    <property type="term" value="F:serine-type endopeptidase activity"/>
    <property type="evidence" value="ECO:0007669"/>
    <property type="project" value="InterPro"/>
</dbReference>
<comment type="similarity">
    <text evidence="2">Belongs to the peptidase S54 family.</text>
</comment>
<accession>S0G366</accession>
<evidence type="ECO:0000256" key="3">
    <source>
        <dbReference type="ARBA" id="ARBA00022692"/>
    </source>
</evidence>
<gene>
    <name evidence="9" type="ORF">Dpo_3c00560</name>
</gene>
<evidence type="ECO:0000313" key="10">
    <source>
        <dbReference type="Proteomes" id="UP000014216"/>
    </source>
</evidence>